<sequence>MLWNDYMQNDDAPAVWRRSEGTGQISRAPCVCYVEKEAIPASKMVAYVYTPLPYAHAVHRTGTRKQQLEGFSASAQRSVTTCFVSAHHLPCVAHLALRSVNFSSHLVVFIAQVALAHLQSQLTPRAIAPVTGSARYTTTARTQYATPDSVCAYTQ</sequence>
<keyword evidence="2" id="KW-1185">Reference proteome</keyword>
<reference evidence="1 2" key="1">
    <citation type="submission" date="2019-01" db="EMBL/GenBank/DDBJ databases">
        <title>Draft genome sequences of three monokaryotic isolates of the white-rot basidiomycete fungus Dichomitus squalens.</title>
        <authorList>
            <consortium name="DOE Joint Genome Institute"/>
            <person name="Lopez S.C."/>
            <person name="Andreopoulos B."/>
            <person name="Pangilinan J."/>
            <person name="Lipzen A."/>
            <person name="Riley R."/>
            <person name="Ahrendt S."/>
            <person name="Ng V."/>
            <person name="Barry K."/>
            <person name="Daum C."/>
            <person name="Grigoriev I.V."/>
            <person name="Hilden K.S."/>
            <person name="Makela M.R."/>
            <person name="de Vries R.P."/>
        </authorList>
    </citation>
    <scope>NUCLEOTIDE SEQUENCE [LARGE SCALE GENOMIC DNA]</scope>
    <source>
        <strain evidence="1 2">CBS 464.89</strain>
    </source>
</reference>
<dbReference type="EMBL" id="ML145092">
    <property type="protein sequence ID" value="TBU62755.1"/>
    <property type="molecule type" value="Genomic_DNA"/>
</dbReference>
<organism evidence="1 2">
    <name type="scientific">Dichomitus squalens</name>
    <dbReference type="NCBI Taxonomy" id="114155"/>
    <lineage>
        <taxon>Eukaryota</taxon>
        <taxon>Fungi</taxon>
        <taxon>Dikarya</taxon>
        <taxon>Basidiomycota</taxon>
        <taxon>Agaricomycotina</taxon>
        <taxon>Agaricomycetes</taxon>
        <taxon>Polyporales</taxon>
        <taxon>Polyporaceae</taxon>
        <taxon>Dichomitus</taxon>
    </lineage>
</organism>
<gene>
    <name evidence="1" type="ORF">BD310DRAFT_701259</name>
</gene>
<dbReference type="AlphaFoldDB" id="A0A4Q9Q629"/>
<protein>
    <submittedName>
        <fullName evidence="1">Uncharacterized protein</fullName>
    </submittedName>
</protein>
<name>A0A4Q9Q629_9APHY</name>
<dbReference type="Proteomes" id="UP000292082">
    <property type="component" value="Unassembled WGS sequence"/>
</dbReference>
<accession>A0A4Q9Q629</accession>
<proteinExistence type="predicted"/>
<evidence type="ECO:0000313" key="1">
    <source>
        <dbReference type="EMBL" id="TBU62755.1"/>
    </source>
</evidence>
<evidence type="ECO:0000313" key="2">
    <source>
        <dbReference type="Proteomes" id="UP000292082"/>
    </source>
</evidence>